<evidence type="ECO:0000256" key="3">
    <source>
        <dbReference type="ARBA" id="ARBA00022801"/>
    </source>
</evidence>
<dbReference type="InterPro" id="IPR043137">
    <property type="entry name" value="GGT_ssub_C"/>
</dbReference>
<dbReference type="Gene3D" id="1.10.246.130">
    <property type="match status" value="1"/>
</dbReference>
<sequence length="506" mass="52499">MAAAHPEAVDAGMEILQDGGSAVDAAVAAAFAVAVVEPYASGIGGGGSTILAGHGDDPVSYDYREVVAEDGEIPESGTGVPGFVAGLARIHDEHGDMAWQDLLDPAVELADEGFPVSDFLALRLRSDAGPASIEGLDHFHGSSGDPLAAGDRLVQEDLAETMRTLAQDGPESFYSGGLTEELTSVDGLDAETLTAYAPTRTDPVGGPVGEHTLLSAAPPLPGAALIQQMQIAESLGIADHAPDSAGHVDRLTRAWTTADESVDQLFGDPDVVDVPTDRLTDPERNAALAEEMDPAGMTSPTTQTDPSSAVTAGNTTHLTVVDGDGATVSMTNTLTSFWGGGESEYVDGYFLNNQLSRFATQDSDANQPAAGRQSVSWSAPSMVLDDDGRPVLGLGSPGGHQIPNILTSVLASWGLRGTSLQEAVDAPRHHLEEGVLAVEEEPSDAVETLISERNWDLWVTEREEAIFGSVQALEIDHETGRISGAEDSRREGGFAVADVGSATGTG</sequence>
<feature type="region of interest" description="Disordered" evidence="5">
    <location>
        <begin position="482"/>
        <end position="506"/>
    </location>
</feature>
<dbReference type="InterPro" id="IPR043138">
    <property type="entry name" value="GGT_lsub"/>
</dbReference>
<evidence type="ECO:0000256" key="2">
    <source>
        <dbReference type="ARBA" id="ARBA00022679"/>
    </source>
</evidence>
<reference evidence="7" key="1">
    <citation type="journal article" date="2019" name="Int. J. Syst. Evol. Microbiol.">
        <title>The Global Catalogue of Microorganisms (GCM) 10K type strain sequencing project: providing services to taxonomists for standard genome sequencing and annotation.</title>
        <authorList>
            <consortium name="The Broad Institute Genomics Platform"/>
            <consortium name="The Broad Institute Genome Sequencing Center for Infectious Disease"/>
            <person name="Wu L."/>
            <person name="Ma J."/>
        </authorList>
    </citation>
    <scope>NUCLEOTIDE SEQUENCE [LARGE SCALE GENOMIC DNA]</scope>
    <source>
        <strain evidence="7">JCM 11483</strain>
    </source>
</reference>
<dbReference type="Pfam" id="PF01019">
    <property type="entry name" value="G_glu_transpept"/>
    <property type="match status" value="1"/>
</dbReference>
<evidence type="ECO:0000256" key="5">
    <source>
        <dbReference type="SAM" id="MobiDB-lite"/>
    </source>
</evidence>
<dbReference type="SUPFAM" id="SSF56235">
    <property type="entry name" value="N-terminal nucleophile aminohydrolases (Ntn hydrolases)"/>
    <property type="match status" value="1"/>
</dbReference>
<comment type="caution">
    <text evidence="6">The sequence shown here is derived from an EMBL/GenBank/DDBJ whole genome shotgun (WGS) entry which is preliminary data.</text>
</comment>
<dbReference type="InterPro" id="IPR051792">
    <property type="entry name" value="GGT_bact"/>
</dbReference>
<dbReference type="PANTHER" id="PTHR43199:SF1">
    <property type="entry name" value="GLUTATHIONE HYDROLASE PROENZYME"/>
    <property type="match status" value="1"/>
</dbReference>
<dbReference type="EMBL" id="BAAAYG010000003">
    <property type="protein sequence ID" value="GAA3282787.1"/>
    <property type="molecule type" value="Genomic_DNA"/>
</dbReference>
<evidence type="ECO:0000256" key="1">
    <source>
        <dbReference type="ARBA" id="ARBA00009381"/>
    </source>
</evidence>
<evidence type="ECO:0000313" key="6">
    <source>
        <dbReference type="EMBL" id="GAA3282787.1"/>
    </source>
</evidence>
<keyword evidence="4" id="KW-0865">Zymogen</keyword>
<name>A0ABP6RCQ9_9MICC</name>
<dbReference type="PRINTS" id="PR01210">
    <property type="entry name" value="GGTRANSPTASE"/>
</dbReference>
<dbReference type="InterPro" id="IPR029055">
    <property type="entry name" value="Ntn_hydrolases_N"/>
</dbReference>
<keyword evidence="3" id="KW-0378">Hydrolase</keyword>
<evidence type="ECO:0000256" key="4">
    <source>
        <dbReference type="ARBA" id="ARBA00023145"/>
    </source>
</evidence>
<proteinExistence type="inferred from homology"/>
<evidence type="ECO:0000313" key="7">
    <source>
        <dbReference type="Proteomes" id="UP001501736"/>
    </source>
</evidence>
<gene>
    <name evidence="6" type="primary">ggt</name>
    <name evidence="6" type="ORF">GCM10020260_10430</name>
</gene>
<dbReference type="Proteomes" id="UP001501736">
    <property type="component" value="Unassembled WGS sequence"/>
</dbReference>
<protein>
    <submittedName>
        <fullName evidence="6">Gamma-glutamyltransferase</fullName>
    </submittedName>
</protein>
<keyword evidence="7" id="KW-1185">Reference proteome</keyword>
<accession>A0ABP6RCQ9</accession>
<dbReference type="Gene3D" id="3.60.20.40">
    <property type="match status" value="1"/>
</dbReference>
<keyword evidence="2" id="KW-0808">Transferase</keyword>
<feature type="compositionally biased region" description="Basic and acidic residues" evidence="5">
    <location>
        <begin position="482"/>
        <end position="492"/>
    </location>
</feature>
<dbReference type="PANTHER" id="PTHR43199">
    <property type="entry name" value="GLUTATHIONE HYDROLASE"/>
    <property type="match status" value="1"/>
</dbReference>
<organism evidence="6 7">
    <name type="scientific">Nesterenkonia halobia</name>
    <dbReference type="NCBI Taxonomy" id="37922"/>
    <lineage>
        <taxon>Bacteria</taxon>
        <taxon>Bacillati</taxon>
        <taxon>Actinomycetota</taxon>
        <taxon>Actinomycetes</taxon>
        <taxon>Micrococcales</taxon>
        <taxon>Micrococcaceae</taxon>
        <taxon>Nesterenkonia</taxon>
    </lineage>
</organism>
<comment type="similarity">
    <text evidence="1">Belongs to the gamma-glutamyltransferase family.</text>
</comment>